<name>A0A829Y8D2_9GAMM</name>
<keyword evidence="1" id="KW-0175">Coiled coil</keyword>
<gene>
    <name evidence="2" type="ORF">GCM10011487_12410</name>
</gene>
<reference evidence="3" key="1">
    <citation type="submission" date="2020-01" db="EMBL/GenBank/DDBJ databases">
        <title>'Steroidobacter agaridevorans' sp. nov., agar-degrading bacteria isolated from rhizosphere soils.</title>
        <authorList>
            <person name="Ikenaga M."/>
            <person name="Kataoka M."/>
            <person name="Murouchi A."/>
            <person name="Katsuragi S."/>
            <person name="Sakai M."/>
        </authorList>
    </citation>
    <scope>NUCLEOTIDE SEQUENCE [LARGE SCALE GENOMIC DNA]</scope>
    <source>
        <strain evidence="3">YU21-B</strain>
    </source>
</reference>
<protein>
    <recommendedName>
        <fullName evidence="4">Nucleotidyltransferase</fullName>
    </recommendedName>
</protein>
<keyword evidence="3" id="KW-1185">Reference proteome</keyword>
<proteinExistence type="predicted"/>
<evidence type="ECO:0000313" key="3">
    <source>
        <dbReference type="Proteomes" id="UP000445000"/>
    </source>
</evidence>
<organism evidence="2 3">
    <name type="scientific">Steroidobacter agaridevorans</name>
    <dbReference type="NCBI Taxonomy" id="2695856"/>
    <lineage>
        <taxon>Bacteria</taxon>
        <taxon>Pseudomonadati</taxon>
        <taxon>Pseudomonadota</taxon>
        <taxon>Gammaproteobacteria</taxon>
        <taxon>Steroidobacterales</taxon>
        <taxon>Steroidobacteraceae</taxon>
        <taxon>Steroidobacter</taxon>
    </lineage>
</organism>
<feature type="coiled-coil region" evidence="1">
    <location>
        <begin position="414"/>
        <end position="441"/>
    </location>
</feature>
<dbReference type="EMBL" id="BLJN01000001">
    <property type="protein sequence ID" value="GFE79241.1"/>
    <property type="molecule type" value="Genomic_DNA"/>
</dbReference>
<evidence type="ECO:0008006" key="4">
    <source>
        <dbReference type="Google" id="ProtNLM"/>
    </source>
</evidence>
<sequence length="443" mass="50224">MPENRQPREKFTALLIRMCERLDACASFEIRDRDRYLRWAIEANELDPAAASETVFITRMWVVGSYARGMLTCGDLDVLLETRTATGKEPRTHRGLARLAFGHIQNLHWHHGTPETNSSRVAFPEACEVWAPGKDWRAAISAIPVNPQAVRFERPRDLVPLRPHQLYAGIETQEDLLEAYDKGHIAWRFLPYEGEGVLTDLTSLEAHVLNNFGWGEKTRKLVPHAWAYLRTQRRETDKFTAHAGAGLTLAGVHFQFGRPFAPLHMLDGMDISRVVLAPHVSRRGPNGMLEISRGPKHPLTEAAKDLSAWVHLNERGALAMIQRSVFHSWGPYAFAYVLELFSKQELADRWMEQLARDDEFTMPLATHRLTGAELLDAISLADTLAFPSGQSVGTLHLTREGARYHDDVKGDFGAATVEHLIERLQEQARRSQRKRRGSVRKQI</sequence>
<accession>A0A829Y8D2</accession>
<dbReference type="SUPFAM" id="SSF81301">
    <property type="entry name" value="Nucleotidyltransferase"/>
    <property type="match status" value="1"/>
</dbReference>
<comment type="caution">
    <text evidence="2">The sequence shown here is derived from an EMBL/GenBank/DDBJ whole genome shotgun (WGS) entry which is preliminary data.</text>
</comment>
<dbReference type="Proteomes" id="UP000445000">
    <property type="component" value="Unassembled WGS sequence"/>
</dbReference>
<evidence type="ECO:0000313" key="2">
    <source>
        <dbReference type="EMBL" id="GFE79241.1"/>
    </source>
</evidence>
<evidence type="ECO:0000256" key="1">
    <source>
        <dbReference type="SAM" id="Coils"/>
    </source>
</evidence>
<dbReference type="InterPro" id="IPR043519">
    <property type="entry name" value="NT_sf"/>
</dbReference>
<dbReference type="AlphaFoldDB" id="A0A829Y8D2"/>